<proteinExistence type="inferred from homology"/>
<dbReference type="EMBL" id="SDWY01000002">
    <property type="protein sequence ID" value="MDN6900083.1"/>
    <property type="molecule type" value="Genomic_DNA"/>
</dbReference>
<dbReference type="GO" id="GO:0005886">
    <property type="term" value="C:plasma membrane"/>
    <property type="evidence" value="ECO:0007669"/>
    <property type="project" value="UniProtKB-SubCell"/>
</dbReference>
<evidence type="ECO:0000256" key="8">
    <source>
        <dbReference type="SAM" id="Phobius"/>
    </source>
</evidence>
<reference evidence="9" key="1">
    <citation type="submission" date="2019-01" db="EMBL/GenBank/DDBJ databases">
        <title>Oenococcus sicerae UCMA17102.</title>
        <authorList>
            <person name="Cousin F.J."/>
            <person name="Le Guellec R."/>
            <person name="Cretenet M."/>
        </authorList>
    </citation>
    <scope>NUCLEOTIDE SEQUENCE</scope>
    <source>
        <strain evidence="9">UCMA17102</strain>
    </source>
</reference>
<feature type="transmembrane region" description="Helical" evidence="8">
    <location>
        <begin position="316"/>
        <end position="333"/>
    </location>
</feature>
<sequence>MEFLKKNRLLYWTIEILLLAILILVLSSLSFIFEPIGIFFRTIFFPLIVAGFLYYLLHPVADFLEKHFHLKHLLAVSLTFFIFVLLVILAFIAFMPQLVEQISNMLGSLPSFAKDMQKLVDSWAKSSWFKQLGQEIKVKDIQTQISKYSSTFLKVSLSSLGNIVSFMTTFTVNLITIPIMLFYMLADGDKFIPFINRFVFPSRTKEVSELAARMNKTISRYIDGQFIEAMFVMTFITVGYLIIHQPFAPILGIFSGLCVLIPYVGPYIGMLPSLFIAMTISGQQVLAVLAVVLIVSQLDGNLIYPNVIGRNLKIHPLTIIIILLSAGNIWGLFGMILGVPIYAILRTLFIFIYNLYQLRKGKKNSLEDALIKEKELPNDRLKQPKKED</sequence>
<dbReference type="InterPro" id="IPR002549">
    <property type="entry name" value="AI-2E-like"/>
</dbReference>
<feature type="transmembrane region" description="Helical" evidence="8">
    <location>
        <begin position="250"/>
        <end position="268"/>
    </location>
</feature>
<evidence type="ECO:0000256" key="2">
    <source>
        <dbReference type="ARBA" id="ARBA00009773"/>
    </source>
</evidence>
<feature type="transmembrane region" description="Helical" evidence="8">
    <location>
        <begin position="12"/>
        <end position="33"/>
    </location>
</feature>
<comment type="caution">
    <text evidence="9">The sequence shown here is derived from an EMBL/GenBank/DDBJ whole genome shotgun (WGS) entry which is preliminary data.</text>
</comment>
<comment type="subcellular location">
    <subcellularLocation>
        <location evidence="1">Cell membrane</location>
        <topology evidence="1">Multi-pass membrane protein</topology>
    </subcellularLocation>
</comment>
<dbReference type="RefSeq" id="WP_336622558.1">
    <property type="nucleotide sequence ID" value="NZ_SDWY01000002.1"/>
</dbReference>
<keyword evidence="5 8" id="KW-0812">Transmembrane</keyword>
<keyword evidence="7 8" id="KW-0472">Membrane</keyword>
<dbReference type="PANTHER" id="PTHR21716:SF53">
    <property type="entry name" value="PERMEASE PERM-RELATED"/>
    <property type="match status" value="1"/>
</dbReference>
<feature type="transmembrane region" description="Helical" evidence="8">
    <location>
        <begin position="224"/>
        <end position="243"/>
    </location>
</feature>
<keyword evidence="6 8" id="KW-1133">Transmembrane helix</keyword>
<evidence type="ECO:0000256" key="7">
    <source>
        <dbReference type="ARBA" id="ARBA00023136"/>
    </source>
</evidence>
<accession>A0AAJ1VM15</accession>
<feature type="transmembrane region" description="Helical" evidence="8">
    <location>
        <begin position="72"/>
        <end position="95"/>
    </location>
</feature>
<feature type="transmembrane region" description="Helical" evidence="8">
    <location>
        <begin position="163"/>
        <end position="186"/>
    </location>
</feature>
<dbReference type="Proteomes" id="UP001167919">
    <property type="component" value="Unassembled WGS sequence"/>
</dbReference>
<dbReference type="Pfam" id="PF01594">
    <property type="entry name" value="AI-2E_transport"/>
    <property type="match status" value="1"/>
</dbReference>
<feature type="transmembrane region" description="Helical" evidence="8">
    <location>
        <begin position="38"/>
        <end position="57"/>
    </location>
</feature>
<evidence type="ECO:0000256" key="5">
    <source>
        <dbReference type="ARBA" id="ARBA00022692"/>
    </source>
</evidence>
<protein>
    <submittedName>
        <fullName evidence="9">AI-2E family transporter</fullName>
    </submittedName>
</protein>
<evidence type="ECO:0000313" key="9">
    <source>
        <dbReference type="EMBL" id="MDN6900083.1"/>
    </source>
</evidence>
<organism evidence="9 10">
    <name type="scientific">Oenococcus sicerae</name>
    <dbReference type="NCBI Taxonomy" id="2203724"/>
    <lineage>
        <taxon>Bacteria</taxon>
        <taxon>Bacillati</taxon>
        <taxon>Bacillota</taxon>
        <taxon>Bacilli</taxon>
        <taxon>Lactobacillales</taxon>
        <taxon>Lactobacillaceae</taxon>
        <taxon>Oenococcus</taxon>
    </lineage>
</organism>
<gene>
    <name evidence="9" type="ORF">EVC35_03570</name>
</gene>
<keyword evidence="3" id="KW-0813">Transport</keyword>
<keyword evidence="4" id="KW-1003">Cell membrane</keyword>
<dbReference type="GO" id="GO:0055085">
    <property type="term" value="P:transmembrane transport"/>
    <property type="evidence" value="ECO:0007669"/>
    <property type="project" value="TreeGrafter"/>
</dbReference>
<evidence type="ECO:0000256" key="1">
    <source>
        <dbReference type="ARBA" id="ARBA00004651"/>
    </source>
</evidence>
<dbReference type="AlphaFoldDB" id="A0AAJ1VM15"/>
<evidence type="ECO:0000256" key="3">
    <source>
        <dbReference type="ARBA" id="ARBA00022448"/>
    </source>
</evidence>
<name>A0AAJ1VM15_9LACO</name>
<dbReference type="PANTHER" id="PTHR21716">
    <property type="entry name" value="TRANSMEMBRANE PROTEIN"/>
    <property type="match status" value="1"/>
</dbReference>
<evidence type="ECO:0000256" key="6">
    <source>
        <dbReference type="ARBA" id="ARBA00022989"/>
    </source>
</evidence>
<comment type="similarity">
    <text evidence="2">Belongs to the autoinducer-2 exporter (AI-2E) (TC 2.A.86) family.</text>
</comment>
<feature type="transmembrane region" description="Helical" evidence="8">
    <location>
        <begin position="274"/>
        <end position="295"/>
    </location>
</feature>
<evidence type="ECO:0000256" key="4">
    <source>
        <dbReference type="ARBA" id="ARBA00022475"/>
    </source>
</evidence>
<evidence type="ECO:0000313" key="10">
    <source>
        <dbReference type="Proteomes" id="UP001167919"/>
    </source>
</evidence>
<feature type="transmembrane region" description="Helical" evidence="8">
    <location>
        <begin position="339"/>
        <end position="356"/>
    </location>
</feature>